<keyword evidence="4" id="KW-0464">Manganese</keyword>
<dbReference type="InterPro" id="IPR029044">
    <property type="entry name" value="Nucleotide-diphossugar_trans"/>
</dbReference>
<dbReference type="GO" id="GO:0006493">
    <property type="term" value="P:protein O-linked glycosylation"/>
    <property type="evidence" value="ECO:0007669"/>
    <property type="project" value="TreeGrafter"/>
</dbReference>
<evidence type="ECO:0000259" key="5">
    <source>
        <dbReference type="SMART" id="SM00458"/>
    </source>
</evidence>
<dbReference type="AlphaFoldDB" id="A0AAD5MSX1"/>
<keyword evidence="2" id="KW-0430">Lectin</keyword>
<gene>
    <name evidence="6" type="primary">GLY5_2</name>
    <name evidence="6" type="ORF">KIN20_024026</name>
</gene>
<keyword evidence="7" id="KW-1185">Reference proteome</keyword>
<dbReference type="Gene3D" id="3.90.550.10">
    <property type="entry name" value="Spore Coat Polysaccharide Biosynthesis Protein SpsA, Chain A"/>
    <property type="match status" value="1"/>
</dbReference>
<evidence type="ECO:0000256" key="1">
    <source>
        <dbReference type="ARBA" id="ARBA00001936"/>
    </source>
</evidence>
<keyword evidence="3" id="KW-1015">Disulfide bond</keyword>
<dbReference type="PROSITE" id="PS50231">
    <property type="entry name" value="RICIN_B_LECTIN"/>
    <property type="match status" value="1"/>
</dbReference>
<evidence type="ECO:0000256" key="2">
    <source>
        <dbReference type="ARBA" id="ARBA00022734"/>
    </source>
</evidence>
<evidence type="ECO:0000256" key="3">
    <source>
        <dbReference type="ARBA" id="ARBA00023157"/>
    </source>
</evidence>
<sequence length="237" mass="27618">MCGGTLEIVPCSHVGHVFRKRSPYKWRTGVNVLKRNSIRLAEVWLDDYKQYFYERINNQLGDFGDISDRKKLRERLGCKSFKWYLENIFPELFIPGESIAKGELRNQAAPFCVDSPTTEDSESEPKAVTPYPCHDQGGNQYWMMSKDGEIRRDETCIDYAGQEVMVFPCHGMKGNQEWRYNHQTGRLLHVVSQKCLEMTKDGAKLKMEPCDDGNIYQHWKFKIYNEEKAKQYGVIVP</sequence>
<organism evidence="6 7">
    <name type="scientific">Parelaphostrongylus tenuis</name>
    <name type="common">Meningeal worm</name>
    <dbReference type="NCBI Taxonomy" id="148309"/>
    <lineage>
        <taxon>Eukaryota</taxon>
        <taxon>Metazoa</taxon>
        <taxon>Ecdysozoa</taxon>
        <taxon>Nematoda</taxon>
        <taxon>Chromadorea</taxon>
        <taxon>Rhabditida</taxon>
        <taxon>Rhabditina</taxon>
        <taxon>Rhabditomorpha</taxon>
        <taxon>Strongyloidea</taxon>
        <taxon>Metastrongylidae</taxon>
        <taxon>Parelaphostrongylus</taxon>
    </lineage>
</organism>
<dbReference type="GO" id="GO:0030246">
    <property type="term" value="F:carbohydrate binding"/>
    <property type="evidence" value="ECO:0007669"/>
    <property type="project" value="UniProtKB-KW"/>
</dbReference>
<proteinExistence type="predicted"/>
<dbReference type="SMART" id="SM00458">
    <property type="entry name" value="RICIN"/>
    <property type="match status" value="1"/>
</dbReference>
<dbReference type="SUPFAM" id="SSF53448">
    <property type="entry name" value="Nucleotide-diphospho-sugar transferases"/>
    <property type="match status" value="1"/>
</dbReference>
<comment type="cofactor">
    <cofactor evidence="1">
        <name>Mn(2+)</name>
        <dbReference type="ChEBI" id="CHEBI:29035"/>
    </cofactor>
</comment>
<dbReference type="PANTHER" id="PTHR11675:SF131">
    <property type="entry name" value="POLYPEPTIDE N-ACETYLGALACTOSAMINYLTRANSFERASE 9-RELATED"/>
    <property type="match status" value="1"/>
</dbReference>
<dbReference type="SUPFAM" id="SSF50370">
    <property type="entry name" value="Ricin B-like lectins"/>
    <property type="match status" value="1"/>
</dbReference>
<dbReference type="GO" id="GO:0005794">
    <property type="term" value="C:Golgi apparatus"/>
    <property type="evidence" value="ECO:0007669"/>
    <property type="project" value="TreeGrafter"/>
</dbReference>
<reference evidence="6" key="1">
    <citation type="submission" date="2021-06" db="EMBL/GenBank/DDBJ databases">
        <title>Parelaphostrongylus tenuis whole genome reference sequence.</title>
        <authorList>
            <person name="Garwood T.J."/>
            <person name="Larsen P.A."/>
            <person name="Fountain-Jones N.M."/>
            <person name="Garbe J.R."/>
            <person name="Macchietto M.G."/>
            <person name="Kania S.A."/>
            <person name="Gerhold R.W."/>
            <person name="Richards J.E."/>
            <person name="Wolf T.M."/>
        </authorList>
    </citation>
    <scope>NUCLEOTIDE SEQUENCE</scope>
    <source>
        <strain evidence="6">MNPRO001-30</strain>
        <tissue evidence="6">Meninges</tissue>
    </source>
</reference>
<dbReference type="InterPro" id="IPR000772">
    <property type="entry name" value="Ricin_B_lectin"/>
</dbReference>
<accession>A0AAD5MSX1</accession>
<dbReference type="InterPro" id="IPR035992">
    <property type="entry name" value="Ricin_B-like_lectins"/>
</dbReference>
<evidence type="ECO:0000256" key="4">
    <source>
        <dbReference type="ARBA" id="ARBA00023211"/>
    </source>
</evidence>
<dbReference type="EMBL" id="JAHQIW010004853">
    <property type="protein sequence ID" value="KAJ1364037.1"/>
    <property type="molecule type" value="Genomic_DNA"/>
</dbReference>
<dbReference type="Proteomes" id="UP001196413">
    <property type="component" value="Unassembled WGS sequence"/>
</dbReference>
<protein>
    <submittedName>
        <fullName evidence="6">Polypeptide N-acetylgalactosaminyltransferase 5</fullName>
    </submittedName>
</protein>
<name>A0AAD5MSX1_PARTN</name>
<dbReference type="GO" id="GO:0004653">
    <property type="term" value="F:polypeptide N-acetylgalactosaminyltransferase activity"/>
    <property type="evidence" value="ECO:0007669"/>
    <property type="project" value="TreeGrafter"/>
</dbReference>
<dbReference type="FunFam" id="2.80.10.50:FF:000096">
    <property type="entry name" value="Polypeptide N-acetylgalactosaminyltransferase"/>
    <property type="match status" value="1"/>
</dbReference>
<evidence type="ECO:0000313" key="7">
    <source>
        <dbReference type="Proteomes" id="UP001196413"/>
    </source>
</evidence>
<feature type="domain" description="Ricin B lectin" evidence="5">
    <location>
        <begin position="101"/>
        <end position="222"/>
    </location>
</feature>
<dbReference type="CDD" id="cd23462">
    <property type="entry name" value="beta-trefoil_Ricin_Pgant9-like"/>
    <property type="match status" value="1"/>
</dbReference>
<dbReference type="PANTHER" id="PTHR11675">
    <property type="entry name" value="N-ACETYLGALACTOSAMINYLTRANSFERASE"/>
    <property type="match status" value="1"/>
</dbReference>
<dbReference type="Gene3D" id="2.80.10.50">
    <property type="match status" value="1"/>
</dbReference>
<comment type="caution">
    <text evidence="6">The sequence shown here is derived from an EMBL/GenBank/DDBJ whole genome shotgun (WGS) entry which is preliminary data.</text>
</comment>
<evidence type="ECO:0000313" key="6">
    <source>
        <dbReference type="EMBL" id="KAJ1364037.1"/>
    </source>
</evidence>
<dbReference type="Pfam" id="PF00652">
    <property type="entry name" value="Ricin_B_lectin"/>
    <property type="match status" value="1"/>
</dbReference>